<name>A0A2B7Y6U1_POLH7</name>
<evidence type="ECO:0000313" key="1">
    <source>
        <dbReference type="EMBL" id="PGH16920.1"/>
    </source>
</evidence>
<dbReference type="EMBL" id="PDNA01000069">
    <property type="protein sequence ID" value="PGH16920.1"/>
    <property type="molecule type" value="Genomic_DNA"/>
</dbReference>
<protein>
    <submittedName>
        <fullName evidence="1">Uncharacterized protein</fullName>
    </submittedName>
</protein>
<accession>A0A2B7Y6U1</accession>
<gene>
    <name evidence="1" type="ORF">AJ80_04988</name>
</gene>
<reference evidence="1 2" key="1">
    <citation type="submission" date="2017-10" db="EMBL/GenBank/DDBJ databases">
        <title>Comparative genomics in systemic dimorphic fungi from Ajellomycetaceae.</title>
        <authorList>
            <person name="Munoz J.F."/>
            <person name="Mcewen J.G."/>
            <person name="Clay O.K."/>
            <person name="Cuomo C.A."/>
        </authorList>
    </citation>
    <scope>NUCLEOTIDE SEQUENCE [LARGE SCALE GENOMIC DNA]</scope>
    <source>
        <strain evidence="1 2">UAMH7299</strain>
    </source>
</reference>
<sequence length="149" mass="16256">MPSLSSLGDGRRCRLVLLAVVAQVFVRSQSVAGYRVTLAEHVVTANGVTMPAAALYEMSPEDVGLPNQFNNDDDQDAVMVNEPSLAKRRLRPHLAITSASLVWCVRYVPYVPNTLFICSTYYDGVTVEGLKKGSPLMNGYRIFVSSQSG</sequence>
<comment type="caution">
    <text evidence="1">The sequence shown here is derived from an EMBL/GenBank/DDBJ whole genome shotgun (WGS) entry which is preliminary data.</text>
</comment>
<keyword evidence="2" id="KW-1185">Reference proteome</keyword>
<proteinExistence type="predicted"/>
<dbReference type="Proteomes" id="UP000224634">
    <property type="component" value="Unassembled WGS sequence"/>
</dbReference>
<dbReference type="AlphaFoldDB" id="A0A2B7Y6U1"/>
<evidence type="ECO:0000313" key="2">
    <source>
        <dbReference type="Proteomes" id="UP000224634"/>
    </source>
</evidence>
<organism evidence="1 2">
    <name type="scientific">Polytolypa hystricis (strain UAMH7299)</name>
    <dbReference type="NCBI Taxonomy" id="1447883"/>
    <lineage>
        <taxon>Eukaryota</taxon>
        <taxon>Fungi</taxon>
        <taxon>Dikarya</taxon>
        <taxon>Ascomycota</taxon>
        <taxon>Pezizomycotina</taxon>
        <taxon>Eurotiomycetes</taxon>
        <taxon>Eurotiomycetidae</taxon>
        <taxon>Onygenales</taxon>
        <taxon>Onygenales incertae sedis</taxon>
        <taxon>Polytolypa</taxon>
    </lineage>
</organism>